<dbReference type="SUPFAM" id="SSF88946">
    <property type="entry name" value="Sigma2 domain of RNA polymerase sigma factors"/>
    <property type="match status" value="1"/>
</dbReference>
<dbReference type="InterPro" id="IPR013249">
    <property type="entry name" value="RNA_pol_sigma70_r4_t2"/>
</dbReference>
<dbReference type="NCBIfam" id="TIGR02937">
    <property type="entry name" value="sigma70-ECF"/>
    <property type="match status" value="1"/>
</dbReference>
<dbReference type="InterPro" id="IPR007627">
    <property type="entry name" value="RNA_pol_sigma70_r2"/>
</dbReference>
<dbReference type="GO" id="GO:0006950">
    <property type="term" value="P:response to stress"/>
    <property type="evidence" value="ECO:0007669"/>
    <property type="project" value="UniProtKB-ARBA"/>
</dbReference>
<evidence type="ECO:0000256" key="2">
    <source>
        <dbReference type="ARBA" id="ARBA00023015"/>
    </source>
</evidence>
<dbReference type="InterPro" id="IPR013324">
    <property type="entry name" value="RNA_pol_sigma_r3/r4-like"/>
</dbReference>
<dbReference type="Pfam" id="PF08281">
    <property type="entry name" value="Sigma70_r4_2"/>
    <property type="match status" value="1"/>
</dbReference>
<evidence type="ECO:0000256" key="5">
    <source>
        <dbReference type="ARBA" id="ARBA00023163"/>
    </source>
</evidence>
<dbReference type="Gene3D" id="1.10.10.10">
    <property type="entry name" value="Winged helix-like DNA-binding domain superfamily/Winged helix DNA-binding domain"/>
    <property type="match status" value="1"/>
</dbReference>
<dbReference type="Gene3D" id="1.10.1740.10">
    <property type="match status" value="1"/>
</dbReference>
<dbReference type="SUPFAM" id="SSF88659">
    <property type="entry name" value="Sigma3 and sigma4 domains of RNA polymerase sigma factors"/>
    <property type="match status" value="1"/>
</dbReference>
<dbReference type="GO" id="GO:0006352">
    <property type="term" value="P:DNA-templated transcription initiation"/>
    <property type="evidence" value="ECO:0007669"/>
    <property type="project" value="InterPro"/>
</dbReference>
<comment type="similarity">
    <text evidence="1 6">Belongs to the sigma-70 factor family. ECF subfamily.</text>
</comment>
<feature type="domain" description="RNA polymerase sigma-70 region 2" evidence="7">
    <location>
        <begin position="13"/>
        <end position="78"/>
    </location>
</feature>
<evidence type="ECO:0000259" key="7">
    <source>
        <dbReference type="Pfam" id="PF04542"/>
    </source>
</evidence>
<gene>
    <name evidence="9" type="primary">sigM_2</name>
    <name evidence="9" type="ORF">IBLFYP30_02544</name>
</gene>
<dbReference type="RefSeq" id="WP_156531110.1">
    <property type="nucleotide sequence ID" value="NZ_CACRUE010000036.1"/>
</dbReference>
<dbReference type="Pfam" id="PF04542">
    <property type="entry name" value="Sigma70_r2"/>
    <property type="match status" value="1"/>
</dbReference>
<keyword evidence="5 6" id="KW-0804">Transcription</keyword>
<organism evidence="9">
    <name type="scientific">Intestinibacter bartlettii</name>
    <dbReference type="NCBI Taxonomy" id="261299"/>
    <lineage>
        <taxon>Bacteria</taxon>
        <taxon>Bacillati</taxon>
        <taxon>Bacillota</taxon>
        <taxon>Clostridia</taxon>
        <taxon>Peptostreptococcales</taxon>
        <taxon>Peptostreptococcaceae</taxon>
        <taxon>Intestinibacter</taxon>
    </lineage>
</organism>
<dbReference type="PANTHER" id="PTHR43133">
    <property type="entry name" value="RNA POLYMERASE ECF-TYPE SIGMA FACTO"/>
    <property type="match status" value="1"/>
</dbReference>
<name>A0A6N3EH61_9FIRM</name>
<keyword evidence="3 6" id="KW-0731">Sigma factor</keyword>
<proteinExistence type="inferred from homology"/>
<dbReference type="PROSITE" id="PS01063">
    <property type="entry name" value="SIGMA70_ECF"/>
    <property type="match status" value="1"/>
</dbReference>
<reference evidence="9" key="1">
    <citation type="submission" date="2019-11" db="EMBL/GenBank/DDBJ databases">
        <authorList>
            <person name="Feng L."/>
        </authorList>
    </citation>
    <scope>NUCLEOTIDE SEQUENCE</scope>
    <source>
        <strain evidence="9">IbartlettiiLFYP30</strain>
    </source>
</reference>
<dbReference type="EMBL" id="CACRUE010000036">
    <property type="protein sequence ID" value="VYU40182.1"/>
    <property type="molecule type" value="Genomic_DNA"/>
</dbReference>
<evidence type="ECO:0000259" key="8">
    <source>
        <dbReference type="Pfam" id="PF08281"/>
    </source>
</evidence>
<dbReference type="InterPro" id="IPR036388">
    <property type="entry name" value="WH-like_DNA-bd_sf"/>
</dbReference>
<evidence type="ECO:0000313" key="9">
    <source>
        <dbReference type="EMBL" id="VYU40182.1"/>
    </source>
</evidence>
<dbReference type="InterPro" id="IPR014284">
    <property type="entry name" value="RNA_pol_sigma-70_dom"/>
</dbReference>
<dbReference type="AlphaFoldDB" id="A0A6N3EH61"/>
<dbReference type="InterPro" id="IPR013325">
    <property type="entry name" value="RNA_pol_sigma_r2"/>
</dbReference>
<sequence length="175" mass="21297">MNKYDKFFHNLCKENYKQIFKYILVMIHDKSVAEDIVQEVFLIAYEKRTVIFSYENKRAFLYKVSKNLTNEYIRKNQKCKIVELNENNIVDEEDLCDLICHKEDEKIDEQKYIADVINELPEDKKELYHLYYIDKVPMKNIAKELNLNEATLRMRFVRLRKDIKNKVKNIKFQNI</sequence>
<dbReference type="GO" id="GO:0016987">
    <property type="term" value="F:sigma factor activity"/>
    <property type="evidence" value="ECO:0007669"/>
    <property type="project" value="UniProtKB-KW"/>
</dbReference>
<evidence type="ECO:0000256" key="3">
    <source>
        <dbReference type="ARBA" id="ARBA00023082"/>
    </source>
</evidence>
<protein>
    <recommendedName>
        <fullName evidence="6">RNA polymerase sigma factor</fullName>
    </recommendedName>
</protein>
<evidence type="ECO:0000256" key="4">
    <source>
        <dbReference type="ARBA" id="ARBA00023125"/>
    </source>
</evidence>
<keyword evidence="4 6" id="KW-0238">DNA-binding</keyword>
<evidence type="ECO:0000256" key="1">
    <source>
        <dbReference type="ARBA" id="ARBA00010641"/>
    </source>
</evidence>
<dbReference type="InterPro" id="IPR000838">
    <property type="entry name" value="RNA_pol_sigma70_ECF_CS"/>
</dbReference>
<dbReference type="PANTHER" id="PTHR43133:SF8">
    <property type="entry name" value="RNA POLYMERASE SIGMA FACTOR HI_1459-RELATED"/>
    <property type="match status" value="1"/>
</dbReference>
<dbReference type="GO" id="GO:0003677">
    <property type="term" value="F:DNA binding"/>
    <property type="evidence" value="ECO:0007669"/>
    <property type="project" value="UniProtKB-KW"/>
</dbReference>
<accession>A0A6N3EH61</accession>
<keyword evidence="2 6" id="KW-0805">Transcription regulation</keyword>
<evidence type="ECO:0000256" key="6">
    <source>
        <dbReference type="RuleBase" id="RU000716"/>
    </source>
</evidence>
<dbReference type="InterPro" id="IPR039425">
    <property type="entry name" value="RNA_pol_sigma-70-like"/>
</dbReference>
<feature type="domain" description="RNA polymerase sigma factor 70 region 4 type 2" evidence="8">
    <location>
        <begin position="112"/>
        <end position="162"/>
    </location>
</feature>